<gene>
    <name evidence="6" type="primary">Ddb_2</name>
    <name evidence="6" type="ORF">HEMCOM_R15205</name>
</gene>
<dbReference type="Proteomes" id="UP000518305">
    <property type="component" value="Unassembled WGS sequence"/>
</dbReference>
<dbReference type="OrthoDB" id="9167585at2759"/>
<dbReference type="SMART" id="SM00274">
    <property type="entry name" value="FOLN"/>
    <property type="match status" value="3"/>
</dbReference>
<keyword evidence="3" id="KW-1015">Disulfide bond</keyword>
<keyword evidence="2" id="KW-0677">Repeat</keyword>
<evidence type="ECO:0000259" key="5">
    <source>
        <dbReference type="SMART" id="SM00274"/>
    </source>
</evidence>
<dbReference type="EMBL" id="VWZJ01011546">
    <property type="protein sequence ID" value="NXG64974.1"/>
    <property type="molecule type" value="Genomic_DNA"/>
</dbReference>
<name>A0A7K9DK00_9AVES</name>
<comment type="caution">
    <text evidence="6">The sequence shown here is derived from an EMBL/GenBank/DDBJ whole genome shotgun (WGS) entry which is preliminary data.</text>
</comment>
<evidence type="ECO:0000256" key="1">
    <source>
        <dbReference type="ARBA" id="ARBA00022729"/>
    </source>
</evidence>
<feature type="domain" description="Follistatin-like" evidence="5">
    <location>
        <begin position="49"/>
        <end position="71"/>
    </location>
</feature>
<feature type="non-terminal residue" evidence="6">
    <location>
        <position position="101"/>
    </location>
</feature>
<evidence type="ECO:0000313" key="7">
    <source>
        <dbReference type="Proteomes" id="UP000518305"/>
    </source>
</evidence>
<evidence type="ECO:0000256" key="4">
    <source>
        <dbReference type="ARBA" id="ARBA00023180"/>
    </source>
</evidence>
<feature type="domain" description="Follistatin-like" evidence="5">
    <location>
        <begin position="22"/>
        <end position="44"/>
    </location>
</feature>
<dbReference type="Gene3D" id="3.90.290.10">
    <property type="entry name" value="TGF-beta binding (TB) domain"/>
    <property type="match status" value="2"/>
</dbReference>
<accession>A0A7K9DK00</accession>
<keyword evidence="1" id="KW-0732">Signal</keyword>
<dbReference type="AlphaFoldDB" id="A0A7K9DK00"/>
<protein>
    <submittedName>
        <fullName evidence="6">SP51 protein</fullName>
    </submittedName>
</protein>
<evidence type="ECO:0000256" key="3">
    <source>
        <dbReference type="ARBA" id="ARBA00023157"/>
    </source>
</evidence>
<reference evidence="6 7" key="1">
    <citation type="submission" date="2019-09" db="EMBL/GenBank/DDBJ databases">
        <title>Bird 10,000 Genomes (B10K) Project - Family phase.</title>
        <authorList>
            <person name="Zhang G."/>
        </authorList>
    </citation>
    <scope>NUCLEOTIDE SEQUENCE [LARGE SCALE GENOMIC DNA]</scope>
    <source>
        <strain evidence="6">B10K-DU-001-23</strain>
        <tissue evidence="6">Muscle</tissue>
    </source>
</reference>
<feature type="domain" description="Follistatin-like" evidence="5">
    <location>
        <begin position="81"/>
        <end position="100"/>
    </location>
</feature>
<proteinExistence type="predicted"/>
<keyword evidence="7" id="KW-1185">Reference proteome</keyword>
<organism evidence="6 7">
    <name type="scientific">Hemiprocne comata</name>
    <dbReference type="NCBI Taxonomy" id="243314"/>
    <lineage>
        <taxon>Eukaryota</taxon>
        <taxon>Metazoa</taxon>
        <taxon>Chordata</taxon>
        <taxon>Craniata</taxon>
        <taxon>Vertebrata</taxon>
        <taxon>Euteleostomi</taxon>
        <taxon>Archelosauria</taxon>
        <taxon>Archosauria</taxon>
        <taxon>Dinosauria</taxon>
        <taxon>Saurischia</taxon>
        <taxon>Theropoda</taxon>
        <taxon>Coelurosauria</taxon>
        <taxon>Aves</taxon>
        <taxon>Neognathae</taxon>
        <taxon>Neoaves</taxon>
        <taxon>Strisores</taxon>
        <taxon>Apodiformes</taxon>
        <taxon>Apodidae</taxon>
        <taxon>Hemiprocninae</taxon>
        <taxon>Hemiprocne</taxon>
    </lineage>
</organism>
<dbReference type="InterPro" id="IPR003645">
    <property type="entry name" value="Fol_N"/>
</dbReference>
<evidence type="ECO:0000256" key="2">
    <source>
        <dbReference type="ARBA" id="ARBA00022737"/>
    </source>
</evidence>
<evidence type="ECO:0000313" key="6">
    <source>
        <dbReference type="EMBL" id="NXG64974.1"/>
    </source>
</evidence>
<keyword evidence="4" id="KW-0325">Glycoprotein</keyword>
<sequence>TCQVVHGWPRCVQTKMSLRRPSCRDLHCPQGTLCKMLDGQPQCVHHPPSCQDVQCPKGTTCQMVDGWPRCVQTKMSLRRPSCSDLHCPQGTSCKMLDGQPQ</sequence>
<feature type="non-terminal residue" evidence="6">
    <location>
        <position position="1"/>
    </location>
</feature>
<dbReference type="InterPro" id="IPR036773">
    <property type="entry name" value="TB_dom_sf"/>
</dbReference>